<evidence type="ECO:0000256" key="2">
    <source>
        <dbReference type="ARBA" id="ARBA00007228"/>
    </source>
</evidence>
<keyword evidence="5" id="KW-0808">Transferase</keyword>
<dbReference type="InterPro" id="IPR004441">
    <property type="entry name" value="rRNA_MeTrfase_TrmH"/>
</dbReference>
<keyword evidence="3" id="KW-0698">rRNA processing</keyword>
<protein>
    <recommendedName>
        <fullName evidence="9">rRNA methyltransferase 1, mitochondrial</fullName>
    </recommendedName>
</protein>
<evidence type="ECO:0000256" key="9">
    <source>
        <dbReference type="ARBA" id="ARBA00034881"/>
    </source>
</evidence>
<organism evidence="11 12">
    <name type="scientific">Paramecium primaurelia</name>
    <dbReference type="NCBI Taxonomy" id="5886"/>
    <lineage>
        <taxon>Eukaryota</taxon>
        <taxon>Sar</taxon>
        <taxon>Alveolata</taxon>
        <taxon>Ciliophora</taxon>
        <taxon>Intramacronucleata</taxon>
        <taxon>Oligohymenophorea</taxon>
        <taxon>Peniculida</taxon>
        <taxon>Parameciidae</taxon>
        <taxon>Paramecium</taxon>
    </lineage>
</organism>
<dbReference type="PANTHER" id="PTHR46103">
    <property type="entry name" value="RRNA METHYLTRANSFERASE 1, MITOCHONDRIAL"/>
    <property type="match status" value="1"/>
</dbReference>
<dbReference type="PANTHER" id="PTHR46103:SF1">
    <property type="entry name" value="RRNA METHYLTRANSFERASE 1, MITOCHONDRIAL"/>
    <property type="match status" value="1"/>
</dbReference>
<dbReference type="NCBIfam" id="TIGR00186">
    <property type="entry name" value="rRNA_methyl_3"/>
    <property type="match status" value="1"/>
</dbReference>
<dbReference type="SMART" id="SM00967">
    <property type="entry name" value="SpoU_sub_bind"/>
    <property type="match status" value="1"/>
</dbReference>
<keyword evidence="8" id="KW-0496">Mitochondrion</keyword>
<dbReference type="Pfam" id="PF08032">
    <property type="entry name" value="SpoU_sub_bind"/>
    <property type="match status" value="1"/>
</dbReference>
<evidence type="ECO:0000256" key="3">
    <source>
        <dbReference type="ARBA" id="ARBA00022552"/>
    </source>
</evidence>
<evidence type="ECO:0000256" key="5">
    <source>
        <dbReference type="ARBA" id="ARBA00022679"/>
    </source>
</evidence>
<comment type="subcellular location">
    <subcellularLocation>
        <location evidence="1">Mitochondrion</location>
    </subcellularLocation>
</comment>
<evidence type="ECO:0000256" key="8">
    <source>
        <dbReference type="ARBA" id="ARBA00023128"/>
    </source>
</evidence>
<dbReference type="OMA" id="QVPPYEY"/>
<evidence type="ECO:0000256" key="7">
    <source>
        <dbReference type="ARBA" id="ARBA00022946"/>
    </source>
</evidence>
<gene>
    <name evidence="11" type="ORF">PPRIM_AZ9-3.1.T0570012</name>
</gene>
<keyword evidence="6" id="KW-0949">S-adenosyl-L-methionine</keyword>
<accession>A0A8S1MAB3</accession>
<dbReference type="InterPro" id="IPR013123">
    <property type="entry name" value="SpoU_subst-bd"/>
</dbReference>
<name>A0A8S1MAB3_PARPR</name>
<dbReference type="InterPro" id="IPR047182">
    <property type="entry name" value="MRM1"/>
</dbReference>
<dbReference type="Pfam" id="PF00588">
    <property type="entry name" value="SpoU_methylase"/>
    <property type="match status" value="1"/>
</dbReference>
<proteinExistence type="inferred from homology"/>
<sequence>MYILKLGSRFSSQKSYDYLYGINPVMSALYANKRQFTQLYVNQTQQNDYINPRISNILNRAQSLKLDVQMIPKNKLERYCSNDHHQNVILKCSKLNYCNQLSDESNFVLLDSVQDPQNFGAILRVCFFLGINTVIVEKKGQCPLSPTVSKTSAGALELMNIFETDNLATFVKQRKHEFQVIGSGFESNSIPIEEFQKDQKKQKKIIIFGSESSGIRTELFKQCDTIVNIMSSRHTFPETLVDSLNVSVSAGIILQQVLNSK</sequence>
<evidence type="ECO:0000256" key="6">
    <source>
        <dbReference type="ARBA" id="ARBA00022691"/>
    </source>
</evidence>
<dbReference type="EMBL" id="CAJJDM010000058">
    <property type="protein sequence ID" value="CAD8076699.1"/>
    <property type="molecule type" value="Genomic_DNA"/>
</dbReference>
<feature type="domain" description="RNA 2-O ribose methyltransferase substrate binding" evidence="10">
    <location>
        <begin position="18"/>
        <end position="98"/>
    </location>
</feature>
<evidence type="ECO:0000313" key="12">
    <source>
        <dbReference type="Proteomes" id="UP000688137"/>
    </source>
</evidence>
<dbReference type="GO" id="GO:0003723">
    <property type="term" value="F:RNA binding"/>
    <property type="evidence" value="ECO:0007669"/>
    <property type="project" value="InterPro"/>
</dbReference>
<keyword evidence="7" id="KW-0809">Transit peptide</keyword>
<reference evidence="11" key="1">
    <citation type="submission" date="2021-01" db="EMBL/GenBank/DDBJ databases">
        <authorList>
            <consortium name="Genoscope - CEA"/>
            <person name="William W."/>
        </authorList>
    </citation>
    <scope>NUCLEOTIDE SEQUENCE</scope>
</reference>
<evidence type="ECO:0000259" key="10">
    <source>
        <dbReference type="SMART" id="SM00967"/>
    </source>
</evidence>
<evidence type="ECO:0000256" key="1">
    <source>
        <dbReference type="ARBA" id="ARBA00004173"/>
    </source>
</evidence>
<evidence type="ECO:0000313" key="11">
    <source>
        <dbReference type="EMBL" id="CAD8076699.1"/>
    </source>
</evidence>
<keyword evidence="4" id="KW-0489">Methyltransferase</keyword>
<dbReference type="CDD" id="cd18105">
    <property type="entry name" value="SpoU-like_MRM1"/>
    <property type="match status" value="1"/>
</dbReference>
<keyword evidence="12" id="KW-1185">Reference proteome</keyword>
<dbReference type="AlphaFoldDB" id="A0A8S1MAB3"/>
<comment type="caution">
    <text evidence="11">The sequence shown here is derived from an EMBL/GenBank/DDBJ whole genome shotgun (WGS) entry which is preliminary data.</text>
</comment>
<evidence type="ECO:0000256" key="4">
    <source>
        <dbReference type="ARBA" id="ARBA00022603"/>
    </source>
</evidence>
<dbReference type="InterPro" id="IPR001537">
    <property type="entry name" value="SpoU_MeTrfase"/>
</dbReference>
<dbReference type="Proteomes" id="UP000688137">
    <property type="component" value="Unassembled WGS sequence"/>
</dbReference>
<dbReference type="GO" id="GO:0005739">
    <property type="term" value="C:mitochondrion"/>
    <property type="evidence" value="ECO:0007669"/>
    <property type="project" value="UniProtKB-SubCell"/>
</dbReference>
<dbReference type="InterPro" id="IPR047261">
    <property type="entry name" value="MRM1_MeTrfase_dom"/>
</dbReference>
<dbReference type="GO" id="GO:0016435">
    <property type="term" value="F:rRNA (guanine) methyltransferase activity"/>
    <property type="evidence" value="ECO:0007669"/>
    <property type="project" value="TreeGrafter"/>
</dbReference>
<comment type="similarity">
    <text evidence="2">Belongs to the class IV-like SAM-binding methyltransferase superfamily. RNA methyltransferase TrmH family.</text>
</comment>